<dbReference type="Gene3D" id="1.20.1160.11">
    <property type="entry name" value="Paired amphipathic helix"/>
    <property type="match status" value="3"/>
</dbReference>
<dbReference type="PROSITE" id="PS51477">
    <property type="entry name" value="PAH"/>
    <property type="match status" value="2"/>
</dbReference>
<dbReference type="SMART" id="SM00761">
    <property type="entry name" value="HDAC_interact"/>
    <property type="match status" value="1"/>
</dbReference>
<feature type="compositionally biased region" description="Polar residues" evidence="5">
    <location>
        <begin position="921"/>
        <end position="933"/>
    </location>
</feature>
<evidence type="ECO:0000256" key="5">
    <source>
        <dbReference type="SAM" id="MobiDB-lite"/>
    </source>
</evidence>
<evidence type="ECO:0000259" key="6">
    <source>
        <dbReference type="SMART" id="SM00761"/>
    </source>
</evidence>
<dbReference type="GO" id="GO:0003714">
    <property type="term" value="F:transcription corepressor activity"/>
    <property type="evidence" value="ECO:0007669"/>
    <property type="project" value="InterPro"/>
</dbReference>
<dbReference type="SUPFAM" id="SSF47762">
    <property type="entry name" value="PAH2 domain"/>
    <property type="match status" value="3"/>
</dbReference>
<dbReference type="Pfam" id="PF02671">
    <property type="entry name" value="PAH"/>
    <property type="match status" value="3"/>
</dbReference>
<evidence type="ECO:0000256" key="3">
    <source>
        <dbReference type="ARBA" id="ARBA00023242"/>
    </source>
</evidence>
<accession>A0A4Y7T835</accession>
<comment type="caution">
    <text evidence="7">The sequence shown here is derived from an EMBL/GenBank/DDBJ whole genome shotgun (WGS) entry which is preliminary data.</text>
</comment>
<dbReference type="InterPro" id="IPR013194">
    <property type="entry name" value="HDAC_interact_dom"/>
</dbReference>
<feature type="compositionally biased region" description="Pro residues" evidence="5">
    <location>
        <begin position="7"/>
        <end position="21"/>
    </location>
</feature>
<dbReference type="InterPro" id="IPR036600">
    <property type="entry name" value="PAH_sf"/>
</dbReference>
<evidence type="ECO:0000256" key="1">
    <source>
        <dbReference type="ARBA" id="ARBA00004123"/>
    </source>
</evidence>
<proteinExistence type="predicted"/>
<dbReference type="FunFam" id="1.20.1160.11:FF:000001">
    <property type="entry name" value="Paired amphipathic helix protein Sin3"/>
    <property type="match status" value="1"/>
</dbReference>
<feature type="compositionally biased region" description="Basic and acidic residues" evidence="5">
    <location>
        <begin position="378"/>
        <end position="389"/>
    </location>
</feature>
<dbReference type="PANTHER" id="PTHR12346">
    <property type="entry name" value="SIN3B-RELATED"/>
    <property type="match status" value="1"/>
</dbReference>
<dbReference type="PANTHER" id="PTHR12346:SF0">
    <property type="entry name" value="SIN3A, ISOFORM G"/>
    <property type="match status" value="1"/>
</dbReference>
<sequence>MDVDQPVPSPSKPPSPAPEPPTVEDSTVAVAPPAAEPVDPPQPPLPDDPPKISHERGKTPSVDLEQVVTSSRAPSPKSVAARPATPTPATAAEATPSHSRRATPMAVDEPPRTRATRSRRQSPIPMEGSPHDRPLNVTDALTYLDQVKLQFNSQPDVYNQFLDIMKEFKNDQIDTPGVIERVSHLFHGHPDLIQGFNTFLPAGYRIECSTGTYNSNVITVTTPSGTMHSTQNGTNQGQMRWTQGNGVPTPTPRPEPMPDYGIALRARRLHLTDDLAAVPYIMGQAIEPAVQYVQKIKASCDTETYRQFLGILTRYHHSTESIDEAEVSRQISRLFKDAPDLANDFRVFMPDKNFDIQPPRTMTPALEAAPLKRKRKNVDKDRDREKEIMTTRSNAGSVPPSKKSKHANQDASAVSYNPRHIVAGPSQGIPPQAQASHPSMPPDDSNFFEHVKRHLENRDLYNEFLKVVNLFTQEYIDMATLVKESRHFLGDSELYKQFKDILGWDDRRERQQNLAAQQSSVEFQKAKVVSLIERPGKINYFEKFGSYRKVPAEEANVPCSGRDEMCRSVLNDDWVCHPTWTSEDSGFVATKKNIYEEALHRSEEERHEYDFHIEAITRTIAILEPITIKIAQMNVDDRTSFKLKPNLGGAWKAIHQRVIKKIYGREAGLEVIHSMQDTPALAIPVVLGRLKQKEEEWKRAQREWNKVWREVDARNFAKSLDHQAITFKVADKRAITTKALVNQIEAAREEQMAARASLIDPLFARTRPRHQMDFVMDLSVVQDALKLTFSFMDRTHTQVSFADRRKLEASLRSFIPLFFTLDPVAYNSAFSLPDSNLLESEGSESDSASVNADLEMPIPLSIPIPLAYLPPPPKVNGRAAPQNRKGGVAAPSTSLLANAGGDLRKKLLKAEQAKSSRKTRAQNGSSPATSRPQSPALMEEELVPEVAPVDLADGIREARQNPRRYIFFTNTTFYVLVRLLLVLTSRLSEFKDLSAKIAAQDPKTRRPNPGSSIAPLAAHTVLNTPNPSKTLFYQHLLDSVEALYNNEIEQHAFEDQMRAVFGIQHAYKVFTTDKICGAIIKQLQIIQLDHKSKELLEILKKERSLVSPTTQDQKNNRQNTERVLGPDENIFRIDWLADIKTITVQLIGKDDSSFDDSEVLTGRWQSYIDSFVSADVTSGVSPSKMKLPFLKRNVPLSAKRVQPDVASRSNLEIKVCVRTYRFFYVTNTEDFLWKYRSKAGDGVFIQAAEEEERATAGVDEED</sequence>
<dbReference type="InterPro" id="IPR003822">
    <property type="entry name" value="PAH"/>
</dbReference>
<reference evidence="7 8" key="1">
    <citation type="journal article" date="2019" name="Nat. Ecol. Evol.">
        <title>Megaphylogeny resolves global patterns of mushroom evolution.</title>
        <authorList>
            <person name="Varga T."/>
            <person name="Krizsan K."/>
            <person name="Foldi C."/>
            <person name="Dima B."/>
            <person name="Sanchez-Garcia M."/>
            <person name="Sanchez-Ramirez S."/>
            <person name="Szollosi G.J."/>
            <person name="Szarkandi J.G."/>
            <person name="Papp V."/>
            <person name="Albert L."/>
            <person name="Andreopoulos W."/>
            <person name="Angelini C."/>
            <person name="Antonin V."/>
            <person name="Barry K.W."/>
            <person name="Bougher N.L."/>
            <person name="Buchanan P."/>
            <person name="Buyck B."/>
            <person name="Bense V."/>
            <person name="Catcheside P."/>
            <person name="Chovatia M."/>
            <person name="Cooper J."/>
            <person name="Damon W."/>
            <person name="Desjardin D."/>
            <person name="Finy P."/>
            <person name="Geml J."/>
            <person name="Haridas S."/>
            <person name="Hughes K."/>
            <person name="Justo A."/>
            <person name="Karasinski D."/>
            <person name="Kautmanova I."/>
            <person name="Kiss B."/>
            <person name="Kocsube S."/>
            <person name="Kotiranta H."/>
            <person name="LaButti K.M."/>
            <person name="Lechner B.E."/>
            <person name="Liimatainen K."/>
            <person name="Lipzen A."/>
            <person name="Lukacs Z."/>
            <person name="Mihaltcheva S."/>
            <person name="Morgado L.N."/>
            <person name="Niskanen T."/>
            <person name="Noordeloos M.E."/>
            <person name="Ohm R.A."/>
            <person name="Ortiz-Santana B."/>
            <person name="Ovrebo C."/>
            <person name="Racz N."/>
            <person name="Riley R."/>
            <person name="Savchenko A."/>
            <person name="Shiryaev A."/>
            <person name="Soop K."/>
            <person name="Spirin V."/>
            <person name="Szebenyi C."/>
            <person name="Tomsovsky M."/>
            <person name="Tulloss R.E."/>
            <person name="Uehling J."/>
            <person name="Grigoriev I.V."/>
            <person name="Vagvolgyi C."/>
            <person name="Papp T."/>
            <person name="Martin F.M."/>
            <person name="Miettinen O."/>
            <person name="Hibbett D.S."/>
            <person name="Nagy L.G."/>
        </authorList>
    </citation>
    <scope>NUCLEOTIDE SEQUENCE [LARGE SCALE GENOMIC DNA]</scope>
    <source>
        <strain evidence="7 8">FP101781</strain>
    </source>
</reference>
<feature type="region of interest" description="Disordered" evidence="5">
    <location>
        <begin position="910"/>
        <end position="937"/>
    </location>
</feature>
<feature type="region of interest" description="Disordered" evidence="5">
    <location>
        <begin position="356"/>
        <end position="413"/>
    </location>
</feature>
<dbReference type="OrthoDB" id="10265969at2759"/>
<dbReference type="Pfam" id="PF08295">
    <property type="entry name" value="Sin3_corepress"/>
    <property type="match status" value="1"/>
</dbReference>
<dbReference type="Pfam" id="PF16879">
    <property type="entry name" value="Sin3a_C"/>
    <property type="match status" value="1"/>
</dbReference>
<dbReference type="GO" id="GO:0000122">
    <property type="term" value="P:negative regulation of transcription by RNA polymerase II"/>
    <property type="evidence" value="ECO:0007669"/>
    <property type="project" value="TreeGrafter"/>
</dbReference>
<feature type="compositionally biased region" description="Low complexity" evidence="5">
    <location>
        <begin position="80"/>
        <end position="96"/>
    </location>
</feature>
<comment type="subcellular location">
    <subcellularLocation>
        <location evidence="1 4">Nucleus</location>
    </subcellularLocation>
</comment>
<feature type="region of interest" description="Disordered" evidence="5">
    <location>
        <begin position="873"/>
        <end position="895"/>
    </location>
</feature>
<keyword evidence="2" id="KW-0678">Repressor</keyword>
<feature type="region of interest" description="Disordered" evidence="5">
    <location>
        <begin position="1"/>
        <end position="135"/>
    </location>
</feature>
<feature type="compositionally biased region" description="Pro residues" evidence="5">
    <location>
        <begin position="34"/>
        <end position="47"/>
    </location>
</feature>
<dbReference type="Proteomes" id="UP000298030">
    <property type="component" value="Unassembled WGS sequence"/>
</dbReference>
<evidence type="ECO:0000256" key="4">
    <source>
        <dbReference type="PROSITE-ProRule" id="PRU00810"/>
    </source>
</evidence>
<keyword evidence="3 4" id="KW-0539">Nucleus</keyword>
<feature type="compositionally biased region" description="Basic and acidic residues" evidence="5">
    <location>
        <begin position="48"/>
        <end position="58"/>
    </location>
</feature>
<feature type="domain" description="Histone deacetylase interacting" evidence="6">
    <location>
        <begin position="540"/>
        <end position="640"/>
    </location>
</feature>
<protein>
    <recommendedName>
        <fullName evidence="6">Histone deacetylase interacting domain-containing protein</fullName>
    </recommendedName>
</protein>
<gene>
    <name evidence="7" type="ORF">FA13DRAFT_1665396</name>
</gene>
<dbReference type="STRING" id="71717.A0A4Y7T835"/>
<evidence type="ECO:0000256" key="2">
    <source>
        <dbReference type="ARBA" id="ARBA00022491"/>
    </source>
</evidence>
<evidence type="ECO:0000313" key="8">
    <source>
        <dbReference type="Proteomes" id="UP000298030"/>
    </source>
</evidence>
<name>A0A4Y7T835_COPMI</name>
<dbReference type="EMBL" id="QPFP01000026">
    <property type="protein sequence ID" value="TEB29762.1"/>
    <property type="molecule type" value="Genomic_DNA"/>
</dbReference>
<dbReference type="GO" id="GO:0070822">
    <property type="term" value="C:Sin3-type complex"/>
    <property type="evidence" value="ECO:0007669"/>
    <property type="project" value="TreeGrafter"/>
</dbReference>
<evidence type="ECO:0000313" key="7">
    <source>
        <dbReference type="EMBL" id="TEB29762.1"/>
    </source>
</evidence>
<keyword evidence="8" id="KW-1185">Reference proteome</keyword>
<dbReference type="AlphaFoldDB" id="A0A4Y7T835"/>
<dbReference type="InterPro" id="IPR039774">
    <property type="entry name" value="Sin3-like"/>
</dbReference>
<organism evidence="7 8">
    <name type="scientific">Coprinellus micaceus</name>
    <name type="common">Glistening ink-cap mushroom</name>
    <name type="synonym">Coprinus micaceus</name>
    <dbReference type="NCBI Taxonomy" id="71717"/>
    <lineage>
        <taxon>Eukaryota</taxon>
        <taxon>Fungi</taxon>
        <taxon>Dikarya</taxon>
        <taxon>Basidiomycota</taxon>
        <taxon>Agaricomycotina</taxon>
        <taxon>Agaricomycetes</taxon>
        <taxon>Agaricomycetidae</taxon>
        <taxon>Agaricales</taxon>
        <taxon>Agaricineae</taxon>
        <taxon>Psathyrellaceae</taxon>
        <taxon>Coprinellus</taxon>
    </lineage>
</organism>
<dbReference type="InterPro" id="IPR031693">
    <property type="entry name" value="Sin3_C"/>
</dbReference>